<evidence type="ECO:0008006" key="5">
    <source>
        <dbReference type="Google" id="ProtNLM"/>
    </source>
</evidence>
<gene>
    <name evidence="3" type="ORF">CGOC_LOCUS13589</name>
</gene>
<dbReference type="GO" id="GO:0020037">
    <property type="term" value="F:heme binding"/>
    <property type="evidence" value="ECO:0007669"/>
    <property type="project" value="InterPro"/>
</dbReference>
<dbReference type="GO" id="GO:0005506">
    <property type="term" value="F:iron ion binding"/>
    <property type="evidence" value="ECO:0007669"/>
    <property type="project" value="InterPro"/>
</dbReference>
<evidence type="ECO:0000256" key="1">
    <source>
        <dbReference type="ARBA" id="ARBA00010617"/>
    </source>
</evidence>
<reference evidence="3 4" key="1">
    <citation type="submission" date="2018-11" db="EMBL/GenBank/DDBJ databases">
        <authorList>
            <consortium name="Pathogen Informatics"/>
        </authorList>
    </citation>
    <scope>NUCLEOTIDE SEQUENCE [LARGE SCALE GENOMIC DNA]</scope>
</reference>
<proteinExistence type="inferred from homology"/>
<evidence type="ECO:0000313" key="4">
    <source>
        <dbReference type="Proteomes" id="UP000271889"/>
    </source>
</evidence>
<evidence type="ECO:0000313" key="3">
    <source>
        <dbReference type="EMBL" id="VDN37904.1"/>
    </source>
</evidence>
<dbReference type="PANTHER" id="PTHR24284:SF1">
    <property type="entry name" value="CYTOCHROME P450 FAMILY"/>
    <property type="match status" value="1"/>
</dbReference>
<dbReference type="InterPro" id="IPR036396">
    <property type="entry name" value="Cyt_P450_sf"/>
</dbReference>
<organism evidence="3 4">
    <name type="scientific">Cylicostephanus goldi</name>
    <name type="common">Nematode worm</name>
    <dbReference type="NCBI Taxonomy" id="71465"/>
    <lineage>
        <taxon>Eukaryota</taxon>
        <taxon>Metazoa</taxon>
        <taxon>Ecdysozoa</taxon>
        <taxon>Nematoda</taxon>
        <taxon>Chromadorea</taxon>
        <taxon>Rhabditida</taxon>
        <taxon>Rhabditina</taxon>
        <taxon>Rhabditomorpha</taxon>
        <taxon>Strongyloidea</taxon>
        <taxon>Strongylidae</taxon>
        <taxon>Cylicostephanus</taxon>
    </lineage>
</organism>
<dbReference type="SUPFAM" id="SSF48264">
    <property type="entry name" value="Cytochrome P450"/>
    <property type="match status" value="1"/>
</dbReference>
<keyword evidence="2" id="KW-0560">Oxidoreductase</keyword>
<dbReference type="PANTHER" id="PTHR24284">
    <property type="entry name" value="CYTOCHROME P450 FAMILY"/>
    <property type="match status" value="1"/>
</dbReference>
<name>A0A3P7N5Z0_CYLGO</name>
<sequence>MGGANGVVQIDGPKWREQRRFSLHVLRDFGVGRALMEGKIMDEVNAFATYLCENQGRVTMNSPIAVCVGNVINNMLFGMRFPQVRSLVIRSLGAPKAVLCRRRSKPVPAPCWIASTFG</sequence>
<dbReference type="GO" id="GO:0016705">
    <property type="term" value="F:oxidoreductase activity, acting on paired donors, with incorporation or reduction of molecular oxygen"/>
    <property type="evidence" value="ECO:0007669"/>
    <property type="project" value="InterPro"/>
</dbReference>
<dbReference type="InterPro" id="IPR001128">
    <property type="entry name" value="Cyt_P450"/>
</dbReference>
<accession>A0A3P7N5Z0</accession>
<dbReference type="Gene3D" id="1.10.630.10">
    <property type="entry name" value="Cytochrome P450"/>
    <property type="match status" value="1"/>
</dbReference>
<comment type="similarity">
    <text evidence="1">Belongs to the cytochrome P450 family.</text>
</comment>
<keyword evidence="4" id="KW-1185">Reference proteome</keyword>
<dbReference type="GO" id="GO:0004497">
    <property type="term" value="F:monooxygenase activity"/>
    <property type="evidence" value="ECO:0007669"/>
    <property type="project" value="UniProtKB-KW"/>
</dbReference>
<keyword evidence="2" id="KW-0503">Monooxygenase</keyword>
<dbReference type="Proteomes" id="UP000271889">
    <property type="component" value="Unassembled WGS sequence"/>
</dbReference>
<dbReference type="Pfam" id="PF00067">
    <property type="entry name" value="p450"/>
    <property type="match status" value="1"/>
</dbReference>
<evidence type="ECO:0000256" key="2">
    <source>
        <dbReference type="ARBA" id="ARBA00023033"/>
    </source>
</evidence>
<dbReference type="EMBL" id="UYRV01132995">
    <property type="protein sequence ID" value="VDN37904.1"/>
    <property type="molecule type" value="Genomic_DNA"/>
</dbReference>
<dbReference type="OrthoDB" id="5838923at2759"/>
<protein>
    <recommendedName>
        <fullName evidence="5">Cytochrome P450</fullName>
    </recommendedName>
</protein>
<dbReference type="AlphaFoldDB" id="A0A3P7N5Z0"/>